<keyword evidence="2" id="KW-1185">Reference proteome</keyword>
<dbReference type="Proteomes" id="UP000216454">
    <property type="component" value="Unassembled WGS sequence"/>
</dbReference>
<proteinExistence type="predicted"/>
<gene>
    <name evidence="1" type="ORF">PSSU_1650</name>
</gene>
<protein>
    <submittedName>
        <fullName evidence="1">Uncharacterized protein</fullName>
    </submittedName>
</protein>
<evidence type="ECO:0000313" key="1">
    <source>
        <dbReference type="EMBL" id="OZG48826.1"/>
    </source>
</evidence>
<comment type="caution">
    <text evidence="1">The sequence shown here is derived from an EMBL/GenBank/DDBJ whole genome shotgun (WGS) entry which is preliminary data.</text>
</comment>
<name>A0A261EQ64_9BIFI</name>
<dbReference type="RefSeq" id="WP_094691957.1">
    <property type="nucleotide sequence ID" value="NZ_MWWQ01000019.1"/>
</dbReference>
<evidence type="ECO:0000313" key="2">
    <source>
        <dbReference type="Proteomes" id="UP000216454"/>
    </source>
</evidence>
<dbReference type="AlphaFoldDB" id="A0A261EQ64"/>
<dbReference type="EMBL" id="MWWQ01000019">
    <property type="protein sequence ID" value="OZG48826.1"/>
    <property type="molecule type" value="Genomic_DNA"/>
</dbReference>
<sequence length="241" mass="27701">MTSIMKPQPTLGWITVPTYPLFAPYKVMPDSGPRAFVGKTVRLMSMIIDTLILDNSPCWDASTRTLHFNGDFQRYARLTNVVNGGHSRSSVDQLLESYLLEPWPVYDGEIRVAENIEMHDLPLSQRWMRVSEDYMRLITDYTPHRISFDHLPQAGFALDLYVICCLYTPEGQRLHIPESTLWELLPQDSLRRTQSRYYEAAARQLNALGNGWEYRYERDHGFDAARTDTGIDAPGSVLRIA</sequence>
<organism evidence="1 2">
    <name type="scientific">Pseudoscardovia suis</name>
    <dbReference type="NCBI Taxonomy" id="987063"/>
    <lineage>
        <taxon>Bacteria</taxon>
        <taxon>Bacillati</taxon>
        <taxon>Actinomycetota</taxon>
        <taxon>Actinomycetes</taxon>
        <taxon>Bifidobacteriales</taxon>
        <taxon>Bifidobacteriaceae</taxon>
        <taxon>Pseudoscardovia</taxon>
    </lineage>
</organism>
<reference evidence="1 2" key="1">
    <citation type="journal article" date="2017" name="BMC Genomics">
        <title>Comparative genomic and phylogenomic analyses of the Bifidobacteriaceae family.</title>
        <authorList>
            <person name="Lugli G.A."/>
            <person name="Milani C."/>
            <person name="Turroni F."/>
            <person name="Duranti S."/>
            <person name="Mancabelli L."/>
            <person name="Mangifesta M."/>
            <person name="Ferrario C."/>
            <person name="Modesto M."/>
            <person name="Mattarelli P."/>
            <person name="Jiri K."/>
            <person name="van Sinderen D."/>
            <person name="Ventura M."/>
        </authorList>
    </citation>
    <scope>NUCLEOTIDE SEQUENCE [LARGE SCALE GENOMIC DNA]</scope>
    <source>
        <strain evidence="1 2">DSM 24744</strain>
    </source>
</reference>
<accession>A0A261EQ64</accession>